<sequence length="288" mass="33239">MRCLALRLALAAHVVAIITIIITIVFAGYVDARCNEILVRREVRDLTRTQWDRFVRAVNKIMTDSTPSTYDKLTSMHIKHAYEVHHSPMFLPWHRKYIKLFENELRKHDKSIAIPYWDWSVDSQHPHLSPVLSPLYYGGNGRGRHHCVPDTPFAKYRPRYVVGNDYPCISREYNDGNKLSPFSSTEDLARITASSESMVWFYPRLEARPHAAVHLNLGNQFSGPSATNDPIFFAHHAFIDHLWALWQRRRPEHANDMGVLSMDAKLPAFDVPVSTVVHTEADGLCYRY</sequence>
<dbReference type="AlphaFoldDB" id="A0A4P9YXX3"/>
<evidence type="ECO:0000313" key="5">
    <source>
        <dbReference type="Proteomes" id="UP000278143"/>
    </source>
</evidence>
<reference evidence="5" key="1">
    <citation type="journal article" date="2018" name="Nat. Microbiol.">
        <title>Leveraging single-cell genomics to expand the fungal tree of life.</title>
        <authorList>
            <person name="Ahrendt S.R."/>
            <person name="Quandt C.A."/>
            <person name="Ciobanu D."/>
            <person name="Clum A."/>
            <person name="Salamov A."/>
            <person name="Andreopoulos B."/>
            <person name="Cheng J.F."/>
            <person name="Woyke T."/>
            <person name="Pelin A."/>
            <person name="Henrissat B."/>
            <person name="Reynolds N.K."/>
            <person name="Benny G.L."/>
            <person name="Smith M.E."/>
            <person name="James T.Y."/>
            <person name="Grigoriev I.V."/>
        </authorList>
    </citation>
    <scope>NUCLEOTIDE SEQUENCE [LARGE SCALE GENOMIC DNA]</scope>
    <source>
        <strain evidence="5">Benny S71-1</strain>
    </source>
</reference>
<dbReference type="Gene3D" id="1.10.1280.10">
    <property type="entry name" value="Di-copper center containing domain from catechol oxidase"/>
    <property type="match status" value="1"/>
</dbReference>
<feature type="domain" description="Tyrosinase copper-binding" evidence="3">
    <location>
        <begin position="229"/>
        <end position="240"/>
    </location>
</feature>
<keyword evidence="5" id="KW-1185">Reference proteome</keyword>
<keyword evidence="2" id="KW-0186">Copper</keyword>
<dbReference type="PROSITE" id="PS00498">
    <property type="entry name" value="TYROSINASE_2"/>
    <property type="match status" value="1"/>
</dbReference>
<dbReference type="OrthoDB" id="6132182at2759"/>
<evidence type="ECO:0000256" key="1">
    <source>
        <dbReference type="ARBA" id="ARBA00022723"/>
    </source>
</evidence>
<dbReference type="PANTHER" id="PTHR11474:SF126">
    <property type="entry name" value="TYROSINASE-LIKE PROTEIN TYR-1-RELATED"/>
    <property type="match status" value="1"/>
</dbReference>
<dbReference type="InterPro" id="IPR008922">
    <property type="entry name" value="Di-copper_centre_dom_sf"/>
</dbReference>
<proteinExistence type="predicted"/>
<dbReference type="Pfam" id="PF00264">
    <property type="entry name" value="Tyrosinase"/>
    <property type="match status" value="1"/>
</dbReference>
<name>A0A4P9YXX3_9FUNG</name>
<dbReference type="InterPro" id="IPR050316">
    <property type="entry name" value="Tyrosinase/Hemocyanin"/>
</dbReference>
<evidence type="ECO:0000313" key="4">
    <source>
        <dbReference type="EMBL" id="RKP23830.1"/>
    </source>
</evidence>
<dbReference type="GO" id="GO:0016491">
    <property type="term" value="F:oxidoreductase activity"/>
    <property type="evidence" value="ECO:0007669"/>
    <property type="project" value="InterPro"/>
</dbReference>
<dbReference type="SUPFAM" id="SSF48056">
    <property type="entry name" value="Di-copper centre-containing domain"/>
    <property type="match status" value="1"/>
</dbReference>
<dbReference type="GO" id="GO:0046872">
    <property type="term" value="F:metal ion binding"/>
    <property type="evidence" value="ECO:0007669"/>
    <property type="project" value="UniProtKB-KW"/>
</dbReference>
<evidence type="ECO:0000259" key="3">
    <source>
        <dbReference type="PROSITE" id="PS00498"/>
    </source>
</evidence>
<accession>A0A4P9YXX3</accession>
<gene>
    <name evidence="4" type="ORF">SYNPS1DRAFT_18034</name>
</gene>
<dbReference type="PANTHER" id="PTHR11474">
    <property type="entry name" value="TYROSINASE FAMILY MEMBER"/>
    <property type="match status" value="1"/>
</dbReference>
<dbReference type="PRINTS" id="PR00092">
    <property type="entry name" value="TYROSINASE"/>
</dbReference>
<keyword evidence="1" id="KW-0479">Metal-binding</keyword>
<dbReference type="Proteomes" id="UP000278143">
    <property type="component" value="Unassembled WGS sequence"/>
</dbReference>
<dbReference type="EMBL" id="KZ990652">
    <property type="protein sequence ID" value="RKP23830.1"/>
    <property type="molecule type" value="Genomic_DNA"/>
</dbReference>
<feature type="non-terminal residue" evidence="4">
    <location>
        <position position="288"/>
    </location>
</feature>
<evidence type="ECO:0000256" key="2">
    <source>
        <dbReference type="ARBA" id="ARBA00023008"/>
    </source>
</evidence>
<organism evidence="4 5">
    <name type="scientific">Syncephalis pseudoplumigaleata</name>
    <dbReference type="NCBI Taxonomy" id="1712513"/>
    <lineage>
        <taxon>Eukaryota</taxon>
        <taxon>Fungi</taxon>
        <taxon>Fungi incertae sedis</taxon>
        <taxon>Zoopagomycota</taxon>
        <taxon>Zoopagomycotina</taxon>
        <taxon>Zoopagomycetes</taxon>
        <taxon>Zoopagales</taxon>
        <taxon>Piptocephalidaceae</taxon>
        <taxon>Syncephalis</taxon>
    </lineage>
</organism>
<protein>
    <recommendedName>
        <fullName evidence="3">Tyrosinase copper-binding domain-containing protein</fullName>
    </recommendedName>
</protein>
<dbReference type="InterPro" id="IPR002227">
    <property type="entry name" value="Tyrosinase_Cu-bd"/>
</dbReference>